<dbReference type="KEGG" id="ure:UREG_06312"/>
<evidence type="ECO:0000256" key="1">
    <source>
        <dbReference type="ARBA" id="ARBA00021268"/>
    </source>
</evidence>
<organism evidence="3 4">
    <name type="scientific">Uncinocarpus reesii (strain UAMH 1704)</name>
    <dbReference type="NCBI Taxonomy" id="336963"/>
    <lineage>
        <taxon>Eukaryota</taxon>
        <taxon>Fungi</taxon>
        <taxon>Dikarya</taxon>
        <taxon>Ascomycota</taxon>
        <taxon>Pezizomycotina</taxon>
        <taxon>Eurotiomycetes</taxon>
        <taxon>Eurotiomycetidae</taxon>
        <taxon>Onygenales</taxon>
        <taxon>Onygenaceae</taxon>
        <taxon>Uncinocarpus</taxon>
    </lineage>
</organism>
<dbReference type="OrthoDB" id="10253098at2759"/>
<protein>
    <recommendedName>
        <fullName evidence="1">Histone acetyltransferase type B catalytic subunit</fullName>
    </recommendedName>
</protein>
<dbReference type="PANTHER" id="PTHR12046">
    <property type="entry name" value="HISTONE ACETYLTRANSFERASE TYPE B CATALYTIC SUBUNIT"/>
    <property type="match status" value="1"/>
</dbReference>
<dbReference type="HOGENOM" id="CLU_960413_0_0_1"/>
<accession>C4JXD9</accession>
<reference evidence="4" key="1">
    <citation type="journal article" date="2009" name="Genome Res.">
        <title>Comparative genomic analyses of the human fungal pathogens Coccidioides and their relatives.</title>
        <authorList>
            <person name="Sharpton T.J."/>
            <person name="Stajich J.E."/>
            <person name="Rounsley S.D."/>
            <person name="Gardner M.J."/>
            <person name="Wortman J.R."/>
            <person name="Jordar V.S."/>
            <person name="Maiti R."/>
            <person name="Kodira C.D."/>
            <person name="Neafsey D.E."/>
            <person name="Zeng Q."/>
            <person name="Hung C.-Y."/>
            <person name="McMahan C."/>
            <person name="Muszewska A."/>
            <person name="Grynberg M."/>
            <person name="Mandel M.A."/>
            <person name="Kellner E.M."/>
            <person name="Barker B.M."/>
            <person name="Galgiani J.N."/>
            <person name="Orbach M.J."/>
            <person name="Kirkland T.N."/>
            <person name="Cole G.T."/>
            <person name="Henn M.R."/>
            <person name="Birren B.W."/>
            <person name="Taylor J.W."/>
        </authorList>
    </citation>
    <scope>NUCLEOTIDE SEQUENCE [LARGE SCALE GENOMIC DNA]</scope>
    <source>
        <strain evidence="4">UAMH 1704</strain>
    </source>
</reference>
<dbReference type="GeneID" id="8442180"/>
<feature type="region of interest" description="Disordered" evidence="2">
    <location>
        <begin position="252"/>
        <end position="290"/>
    </location>
</feature>
<dbReference type="GO" id="GO:0031509">
    <property type="term" value="P:subtelomeric heterochromatin formation"/>
    <property type="evidence" value="ECO:0007669"/>
    <property type="project" value="InterPro"/>
</dbReference>
<evidence type="ECO:0000313" key="3">
    <source>
        <dbReference type="EMBL" id="EEP81447.1"/>
    </source>
</evidence>
<dbReference type="GO" id="GO:0000781">
    <property type="term" value="C:chromosome, telomeric region"/>
    <property type="evidence" value="ECO:0007669"/>
    <property type="project" value="GOC"/>
</dbReference>
<dbReference type="SUPFAM" id="SSF55729">
    <property type="entry name" value="Acyl-CoA N-acyltransferases (Nat)"/>
    <property type="match status" value="1"/>
</dbReference>
<dbReference type="GO" id="GO:0004402">
    <property type="term" value="F:histone acetyltransferase activity"/>
    <property type="evidence" value="ECO:0007669"/>
    <property type="project" value="InterPro"/>
</dbReference>
<dbReference type="EMBL" id="CH476618">
    <property type="protein sequence ID" value="EEP81447.1"/>
    <property type="molecule type" value="Genomic_DNA"/>
</dbReference>
<dbReference type="AlphaFoldDB" id="C4JXD9"/>
<dbReference type="InParanoid" id="C4JXD9"/>
<dbReference type="GO" id="GO:0005634">
    <property type="term" value="C:nucleus"/>
    <property type="evidence" value="ECO:0007669"/>
    <property type="project" value="InterPro"/>
</dbReference>
<evidence type="ECO:0000256" key="2">
    <source>
        <dbReference type="SAM" id="MobiDB-lite"/>
    </source>
</evidence>
<dbReference type="Gene3D" id="3.40.630.30">
    <property type="match status" value="1"/>
</dbReference>
<gene>
    <name evidence="3" type="ORF">UREG_06312</name>
</gene>
<dbReference type="eggNOG" id="KOG2696">
    <property type="taxonomic scope" value="Eukaryota"/>
</dbReference>
<dbReference type="OMA" id="KMETHNF"/>
<name>C4JXD9_UNCRE</name>
<dbReference type="STRING" id="336963.C4JXD9"/>
<proteinExistence type="predicted"/>
<feature type="compositionally biased region" description="Acidic residues" evidence="2">
    <location>
        <begin position="257"/>
        <end position="266"/>
    </location>
</feature>
<dbReference type="Proteomes" id="UP000002058">
    <property type="component" value="Unassembled WGS sequence"/>
</dbReference>
<evidence type="ECO:0000313" key="4">
    <source>
        <dbReference type="Proteomes" id="UP000002058"/>
    </source>
</evidence>
<dbReference type="InterPro" id="IPR016181">
    <property type="entry name" value="Acyl_CoA_acyltransferase"/>
</dbReference>
<dbReference type="InterPro" id="IPR017380">
    <property type="entry name" value="Hist_AcTrfase_B-typ_cat-su"/>
</dbReference>
<keyword evidence="4" id="KW-1185">Reference proteome</keyword>
<sequence>MAELPSRLRISQFLILKPHQLSGHGTQLYQTIHRAAREDPTVYELTVEDPNEAFDALRDTNDYHLLEPIFGQHNITINPDPIPAKQGRPRHPRSVPTSLLIPTDTLRKLRIEYKIAPTQFAHLVEMYLLSLIPMSHRGSHNVNLARLRIQKSRASNEHDRRYYWWRMLVKQRLYKRHRDMLIQVEPAERVEKLEETLHNVEEGYENLLKAFEMKVPRDDTEGATPIVDQQQIQVEDRETRVGDSLVKERTKRKLVVMEDEDGDDDPSAAANSAEGGGEGDANAPFKKTKV</sequence>
<dbReference type="RefSeq" id="XP_002583345.1">
    <property type="nucleotide sequence ID" value="XM_002583299.1"/>
</dbReference>
<dbReference type="VEuPathDB" id="FungiDB:UREG_06312"/>